<dbReference type="Proteomes" id="UP001157125">
    <property type="component" value="Unassembled WGS sequence"/>
</dbReference>
<accession>A0ABQ6IHG0</accession>
<name>A0ABQ6IHG0_9MICO</name>
<sequence>MDALEPTDGVLWPVDSGEPSSTSATYTIETVGLAETNLPVPAAPRTVEAEGAWSYDPSVDEVVGDDESTLGLTYTVTADTGYLTAERLAASPRRPAARPMPPWAPSTWRFRLRWTRLALPISRRA</sequence>
<comment type="caution">
    <text evidence="2">The sequence shown here is derived from an EMBL/GenBank/DDBJ whole genome shotgun (WGS) entry which is preliminary data.</text>
</comment>
<organism evidence="2 3">
    <name type="scientific">Demequina litorisediminis</name>
    <dbReference type="NCBI Taxonomy" id="1849022"/>
    <lineage>
        <taxon>Bacteria</taxon>
        <taxon>Bacillati</taxon>
        <taxon>Actinomycetota</taxon>
        <taxon>Actinomycetes</taxon>
        <taxon>Micrococcales</taxon>
        <taxon>Demequinaceae</taxon>
        <taxon>Demequina</taxon>
    </lineage>
</organism>
<keyword evidence="3" id="KW-1185">Reference proteome</keyword>
<evidence type="ECO:0000313" key="2">
    <source>
        <dbReference type="EMBL" id="GMA37151.1"/>
    </source>
</evidence>
<evidence type="ECO:0008006" key="4">
    <source>
        <dbReference type="Google" id="ProtNLM"/>
    </source>
</evidence>
<evidence type="ECO:0000313" key="3">
    <source>
        <dbReference type="Proteomes" id="UP001157125"/>
    </source>
</evidence>
<dbReference type="EMBL" id="BSUN01000001">
    <property type="protein sequence ID" value="GMA37151.1"/>
    <property type="molecule type" value="Genomic_DNA"/>
</dbReference>
<protein>
    <recommendedName>
        <fullName evidence="4">MBG domain-containing protein</fullName>
    </recommendedName>
</protein>
<reference evidence="3" key="1">
    <citation type="journal article" date="2019" name="Int. J. Syst. Evol. Microbiol.">
        <title>The Global Catalogue of Microorganisms (GCM) 10K type strain sequencing project: providing services to taxonomists for standard genome sequencing and annotation.</title>
        <authorList>
            <consortium name="The Broad Institute Genomics Platform"/>
            <consortium name="The Broad Institute Genome Sequencing Center for Infectious Disease"/>
            <person name="Wu L."/>
            <person name="Ma J."/>
        </authorList>
    </citation>
    <scope>NUCLEOTIDE SEQUENCE [LARGE SCALE GENOMIC DNA]</scope>
    <source>
        <strain evidence="3">NBRC 112299</strain>
    </source>
</reference>
<evidence type="ECO:0000256" key="1">
    <source>
        <dbReference type="SAM" id="MobiDB-lite"/>
    </source>
</evidence>
<gene>
    <name evidence="2" type="ORF">GCM10025876_33550</name>
</gene>
<feature type="region of interest" description="Disordered" evidence="1">
    <location>
        <begin position="1"/>
        <end position="23"/>
    </location>
</feature>
<proteinExistence type="predicted"/>